<keyword evidence="5" id="KW-1185">Reference proteome</keyword>
<keyword evidence="4" id="KW-0808">Transferase</keyword>
<organism evidence="4 5">
    <name type="scientific">[Lactobacillus] rogosae</name>
    <dbReference type="NCBI Taxonomy" id="706562"/>
    <lineage>
        <taxon>Bacteria</taxon>
        <taxon>Bacillati</taxon>
        <taxon>Bacillota</taxon>
        <taxon>Clostridia</taxon>
        <taxon>Lachnospirales</taxon>
        <taxon>Lachnospiraceae</taxon>
        <taxon>Lachnospira</taxon>
    </lineage>
</organism>
<dbReference type="PANTHER" id="PTHR30576">
    <property type="entry name" value="COLANIC BIOSYNTHESIS UDP-GLUCOSE LIPID CARRIER TRANSFERASE"/>
    <property type="match status" value="1"/>
</dbReference>
<dbReference type="RefSeq" id="WP_349153946.1">
    <property type="nucleotide sequence ID" value="NZ_JBBMER010000017.1"/>
</dbReference>
<gene>
    <name evidence="4" type="ORF">WMO14_12850</name>
</gene>
<evidence type="ECO:0000259" key="3">
    <source>
        <dbReference type="Pfam" id="PF02397"/>
    </source>
</evidence>
<dbReference type="Proteomes" id="UP001442364">
    <property type="component" value="Unassembled WGS sequence"/>
</dbReference>
<feature type="domain" description="Bacterial sugar transferase" evidence="3">
    <location>
        <begin position="35"/>
        <end position="110"/>
    </location>
</feature>
<evidence type="ECO:0000256" key="1">
    <source>
        <dbReference type="ARBA" id="ARBA00006464"/>
    </source>
</evidence>
<evidence type="ECO:0000256" key="2">
    <source>
        <dbReference type="SAM" id="Phobius"/>
    </source>
</evidence>
<comment type="similarity">
    <text evidence="1">Belongs to the bacterial sugar transferase family.</text>
</comment>
<evidence type="ECO:0000313" key="4">
    <source>
        <dbReference type="EMBL" id="MEQ2380738.1"/>
    </source>
</evidence>
<evidence type="ECO:0000313" key="5">
    <source>
        <dbReference type="Proteomes" id="UP001442364"/>
    </source>
</evidence>
<dbReference type="GO" id="GO:0016740">
    <property type="term" value="F:transferase activity"/>
    <property type="evidence" value="ECO:0007669"/>
    <property type="project" value="UniProtKB-KW"/>
</dbReference>
<protein>
    <submittedName>
        <fullName evidence="4">Sugar transferase</fullName>
    </submittedName>
</protein>
<keyword evidence="2" id="KW-0812">Transmembrane</keyword>
<dbReference type="Pfam" id="PF02397">
    <property type="entry name" value="Bac_transf"/>
    <property type="match status" value="1"/>
</dbReference>
<comment type="caution">
    <text evidence="4">The sequence shown here is derived from an EMBL/GenBank/DDBJ whole genome shotgun (WGS) entry which is preliminary data.</text>
</comment>
<sequence>MQLRKWNELPKFMRTREVRKYYNIVNKRRASLMVKRLFDIVVASIMLAVLALPMLIIAILIKCDSRGPVFFRQERVTQYGRIFKIYKFRTMVVNANELGASVTVDNDRRI</sequence>
<dbReference type="InterPro" id="IPR003362">
    <property type="entry name" value="Bact_transf"/>
</dbReference>
<feature type="non-terminal residue" evidence="4">
    <location>
        <position position="110"/>
    </location>
</feature>
<dbReference type="EMBL" id="JBBMER010000017">
    <property type="protein sequence ID" value="MEQ2380738.1"/>
    <property type="molecule type" value="Genomic_DNA"/>
</dbReference>
<reference evidence="4 5" key="1">
    <citation type="submission" date="2024-03" db="EMBL/GenBank/DDBJ databases">
        <title>Human intestinal bacterial collection.</title>
        <authorList>
            <person name="Pauvert C."/>
            <person name="Hitch T.C.A."/>
            <person name="Clavel T."/>
        </authorList>
    </citation>
    <scope>NUCLEOTIDE SEQUENCE [LARGE SCALE GENOMIC DNA]</scope>
    <source>
        <strain evidence="4 5">CLA-AA-H255</strain>
    </source>
</reference>
<name>A0ABV1C0M3_9FIRM</name>
<proteinExistence type="inferred from homology"/>
<keyword evidence="2" id="KW-1133">Transmembrane helix</keyword>
<feature type="transmembrane region" description="Helical" evidence="2">
    <location>
        <begin position="37"/>
        <end position="61"/>
    </location>
</feature>
<keyword evidence="2" id="KW-0472">Membrane</keyword>
<accession>A0ABV1C0M3</accession>
<dbReference type="PANTHER" id="PTHR30576:SF0">
    <property type="entry name" value="UNDECAPRENYL-PHOSPHATE N-ACETYLGALACTOSAMINYL 1-PHOSPHATE TRANSFERASE-RELATED"/>
    <property type="match status" value="1"/>
</dbReference>